<keyword evidence="1" id="KW-1133">Transmembrane helix</keyword>
<gene>
    <name evidence="2" type="ORF">SAMN06265338_1011052</name>
</gene>
<reference evidence="3" key="1">
    <citation type="submission" date="2017-06" db="EMBL/GenBank/DDBJ databases">
        <authorList>
            <person name="Varghese N."/>
            <person name="Submissions S."/>
        </authorList>
    </citation>
    <scope>NUCLEOTIDE SEQUENCE [LARGE SCALE GENOMIC DNA]</scope>
    <source>
        <strain evidence="3">DSM 137</strain>
    </source>
</reference>
<sequence>MRVLIRFWRDDSGSTITEYALIGGFISVGLIAAFNSIGAKVNSMFLPIDNGLN</sequence>
<evidence type="ECO:0000313" key="3">
    <source>
        <dbReference type="Proteomes" id="UP000198418"/>
    </source>
</evidence>
<protein>
    <submittedName>
        <fullName evidence="2">Flp pilus assembly protein, pilin Flp</fullName>
    </submittedName>
</protein>
<keyword evidence="3" id="KW-1185">Reference proteome</keyword>
<dbReference type="AlphaFoldDB" id="A0A212QQ01"/>
<dbReference type="Proteomes" id="UP000198418">
    <property type="component" value="Unassembled WGS sequence"/>
</dbReference>
<dbReference type="OrthoDB" id="5325135at2"/>
<dbReference type="Pfam" id="PF04964">
    <property type="entry name" value="Flp_Fap"/>
    <property type="match status" value="1"/>
</dbReference>
<evidence type="ECO:0000313" key="2">
    <source>
        <dbReference type="EMBL" id="SNB61351.1"/>
    </source>
</evidence>
<name>A0A212QQ01_RHOAC</name>
<dbReference type="RefSeq" id="WP_088519443.1">
    <property type="nucleotide sequence ID" value="NZ_FYDG01000001.1"/>
</dbReference>
<feature type="transmembrane region" description="Helical" evidence="1">
    <location>
        <begin position="20"/>
        <end position="38"/>
    </location>
</feature>
<organism evidence="2 3">
    <name type="scientific">Rhodoblastus acidophilus</name>
    <name type="common">Rhodopseudomonas acidophila</name>
    <dbReference type="NCBI Taxonomy" id="1074"/>
    <lineage>
        <taxon>Bacteria</taxon>
        <taxon>Pseudomonadati</taxon>
        <taxon>Pseudomonadota</taxon>
        <taxon>Alphaproteobacteria</taxon>
        <taxon>Hyphomicrobiales</taxon>
        <taxon>Rhodoblastaceae</taxon>
        <taxon>Rhodoblastus</taxon>
    </lineage>
</organism>
<evidence type="ECO:0000256" key="1">
    <source>
        <dbReference type="SAM" id="Phobius"/>
    </source>
</evidence>
<keyword evidence="1" id="KW-0472">Membrane</keyword>
<dbReference type="EMBL" id="FYDG01000001">
    <property type="protein sequence ID" value="SNB61351.1"/>
    <property type="molecule type" value="Genomic_DNA"/>
</dbReference>
<accession>A0A212QQ01</accession>
<proteinExistence type="predicted"/>
<keyword evidence="1" id="KW-0812">Transmembrane</keyword>
<dbReference type="InterPro" id="IPR007047">
    <property type="entry name" value="Flp_Fap"/>
</dbReference>